<evidence type="ECO:0000313" key="2">
    <source>
        <dbReference type="Proteomes" id="UP000002375"/>
    </source>
</evidence>
<dbReference type="GeneID" id="26040487"/>
<proteinExistence type="predicted"/>
<reference evidence="1 2" key="1">
    <citation type="journal article" date="2011" name="Arch. Virol.">
        <title>Complete nucleotide sequence of the temperate bacteriophage LBR48, a new member of the family Myoviridae.</title>
        <authorList>
            <person name="Jang S.H."/>
            <person name="Yoon B.H."/>
            <person name="Chang H.I."/>
        </authorList>
    </citation>
    <scope>NUCLEOTIDE SEQUENCE [LARGE SCALE GENOMIC DNA]</scope>
</reference>
<name>D6PSS3_9CAUD</name>
<evidence type="ECO:0000313" key="1">
    <source>
        <dbReference type="EMBL" id="ADF83414.1"/>
    </source>
</evidence>
<sequence>MGAPKWVILTPEWVHLGCALLQNHMRIYFFRYKKEQERCYINVPALLKVVYEL</sequence>
<dbReference type="Proteomes" id="UP000002375">
    <property type="component" value="Segment"/>
</dbReference>
<keyword evidence="2" id="KW-1185">Reference proteome</keyword>
<dbReference type="EMBL" id="GU967410">
    <property type="protein sequence ID" value="ADF83414.1"/>
    <property type="molecule type" value="Genomic_DNA"/>
</dbReference>
<protein>
    <submittedName>
        <fullName evidence="1">Uncharacterized protein</fullName>
    </submittedName>
</protein>
<dbReference type="RefSeq" id="YP_009168539.1">
    <property type="nucleotide sequence ID" value="NC_027990.1"/>
</dbReference>
<organism evidence="1 2">
    <name type="scientific">Lactobacillus phage LBR48</name>
    <dbReference type="NCBI Taxonomy" id="755164"/>
    <lineage>
        <taxon>Viruses</taxon>
        <taxon>Duplodnaviria</taxon>
        <taxon>Heunggongvirae</taxon>
        <taxon>Uroviricota</taxon>
        <taxon>Caudoviricetes</taxon>
        <taxon>Anamdongvirus</taxon>
        <taxon>Anamdongvirus LBR48</taxon>
    </lineage>
</organism>
<dbReference type="KEGG" id="vg:26040487"/>
<accession>D6PSS3</accession>